<dbReference type="PANTHER" id="PTHR21661:SF35">
    <property type="entry name" value="EPOXIDE HYDROLASE"/>
    <property type="match status" value="1"/>
</dbReference>
<feature type="domain" description="Epoxide hydrolase N-terminal" evidence="5">
    <location>
        <begin position="4"/>
        <end position="113"/>
    </location>
</feature>
<dbReference type="PANTHER" id="PTHR21661">
    <property type="entry name" value="EPOXIDE HYDROLASE 1-RELATED"/>
    <property type="match status" value="1"/>
</dbReference>
<dbReference type="PRINTS" id="PR00412">
    <property type="entry name" value="EPOXHYDRLASE"/>
</dbReference>
<organism evidence="6 7">
    <name type="scientific">Mycena indigotica</name>
    <dbReference type="NCBI Taxonomy" id="2126181"/>
    <lineage>
        <taxon>Eukaryota</taxon>
        <taxon>Fungi</taxon>
        <taxon>Dikarya</taxon>
        <taxon>Basidiomycota</taxon>
        <taxon>Agaricomycotina</taxon>
        <taxon>Agaricomycetes</taxon>
        <taxon>Agaricomycetidae</taxon>
        <taxon>Agaricales</taxon>
        <taxon>Marasmiineae</taxon>
        <taxon>Mycenaceae</taxon>
        <taxon>Mycena</taxon>
    </lineage>
</organism>
<protein>
    <submittedName>
        <fullName evidence="6">EHN domain-containing protein</fullName>
    </submittedName>
</protein>
<dbReference type="GeneID" id="59345530"/>
<evidence type="ECO:0000313" key="6">
    <source>
        <dbReference type="EMBL" id="KAF7303963.1"/>
    </source>
</evidence>
<evidence type="ECO:0000256" key="4">
    <source>
        <dbReference type="PIRSR" id="PIRSR001112-1"/>
    </source>
</evidence>
<dbReference type="InterPro" id="IPR010497">
    <property type="entry name" value="Epoxide_hydro_N"/>
</dbReference>
<dbReference type="Pfam" id="PF06441">
    <property type="entry name" value="EHN"/>
    <property type="match status" value="1"/>
</dbReference>
<dbReference type="Proteomes" id="UP000636479">
    <property type="component" value="Unassembled WGS sequence"/>
</dbReference>
<dbReference type="InterPro" id="IPR016292">
    <property type="entry name" value="Epoxide_hydrolase"/>
</dbReference>
<dbReference type="OrthoDB" id="7130006at2759"/>
<feature type="active site" description="Nucleophile" evidence="4">
    <location>
        <position position="179"/>
    </location>
</feature>
<dbReference type="SUPFAM" id="SSF53474">
    <property type="entry name" value="alpha/beta-Hydrolases"/>
    <property type="match status" value="1"/>
</dbReference>
<dbReference type="EMBL" id="JACAZF010000005">
    <property type="protein sequence ID" value="KAF7303963.1"/>
    <property type="molecule type" value="Genomic_DNA"/>
</dbReference>
<evidence type="ECO:0000256" key="3">
    <source>
        <dbReference type="ARBA" id="ARBA00022801"/>
    </source>
</evidence>
<dbReference type="AlphaFoldDB" id="A0A8H6W705"/>
<dbReference type="Gene3D" id="3.40.50.1820">
    <property type="entry name" value="alpha/beta hydrolase"/>
    <property type="match status" value="1"/>
</dbReference>
<reference evidence="6" key="1">
    <citation type="submission" date="2020-05" db="EMBL/GenBank/DDBJ databases">
        <title>Mycena genomes resolve the evolution of fungal bioluminescence.</title>
        <authorList>
            <person name="Tsai I.J."/>
        </authorList>
    </citation>
    <scope>NUCLEOTIDE SEQUENCE</scope>
    <source>
        <strain evidence="6">171206Taipei</strain>
    </source>
</reference>
<sequence length="439" mass="49992">MGEQPFQINVSDEHLTLLKAKLDLSAFPDELDEAGWAYGAPLTDLKRLVKRWKDGYDWRKHEKALNDELPQFTRDIEVDGFGSLNIHYVHIRSGLEDAIPLLFVHGWPGSFFEIRKMGPLLAQVHPDHPSFHVVAISLPGYGFSEAPKKKGFNSKQYAEVCHKLMLALGYNEYVTQGGDWGGIILWITRKLAVEYGGEHAKAWHTNFPVVGPPRFSWNPFQVFTSASMLFALLWMTPEEKAGLQQAQSTQRHELGYFQMQTTKPQTLGYSLADSPVGLLAWIYEKLVRWTDKYPWDDDEVLTWISIYWFSRAGPAASLRIYYEIAQERGLIPSVYDPTTQPSIPMGITYFPGEIFGLPRKRVTPLSFWSFTKQIYSQFFSWVRRTGNVVFESAHPMGGHFGAYEAPALLADDLRKMFGRNGPAYGVVPKRVGYAARSRL</sequence>
<evidence type="ECO:0000256" key="2">
    <source>
        <dbReference type="ARBA" id="ARBA00022797"/>
    </source>
</evidence>
<evidence type="ECO:0000259" key="5">
    <source>
        <dbReference type="Pfam" id="PF06441"/>
    </source>
</evidence>
<feature type="active site" description="Proton donor" evidence="4">
    <location>
        <position position="321"/>
    </location>
</feature>
<accession>A0A8H6W705</accession>
<proteinExistence type="inferred from homology"/>
<dbReference type="InterPro" id="IPR029058">
    <property type="entry name" value="AB_hydrolase_fold"/>
</dbReference>
<name>A0A8H6W705_9AGAR</name>
<dbReference type="GO" id="GO:0004301">
    <property type="term" value="F:epoxide hydrolase activity"/>
    <property type="evidence" value="ECO:0007669"/>
    <property type="project" value="TreeGrafter"/>
</dbReference>
<dbReference type="InterPro" id="IPR000639">
    <property type="entry name" value="Epox_hydrolase-like"/>
</dbReference>
<keyword evidence="3" id="KW-0378">Hydrolase</keyword>
<keyword evidence="2" id="KW-0058">Aromatic hydrocarbons catabolism</keyword>
<gene>
    <name evidence="6" type="ORF">MIND_00627100</name>
</gene>
<comment type="caution">
    <text evidence="6">The sequence shown here is derived from an EMBL/GenBank/DDBJ whole genome shotgun (WGS) entry which is preliminary data.</text>
</comment>
<dbReference type="GO" id="GO:0097176">
    <property type="term" value="P:epoxide metabolic process"/>
    <property type="evidence" value="ECO:0007669"/>
    <property type="project" value="TreeGrafter"/>
</dbReference>
<keyword evidence="7" id="KW-1185">Reference proteome</keyword>
<dbReference type="RefSeq" id="XP_037220935.1">
    <property type="nucleotide sequence ID" value="XM_037363014.1"/>
</dbReference>
<feature type="active site" description="Proton acceptor" evidence="4">
    <location>
        <position position="399"/>
    </location>
</feature>
<evidence type="ECO:0000256" key="1">
    <source>
        <dbReference type="ARBA" id="ARBA00010088"/>
    </source>
</evidence>
<dbReference type="PIRSF" id="PIRSF001112">
    <property type="entry name" value="Epoxide_hydrolase"/>
    <property type="match status" value="1"/>
</dbReference>
<comment type="similarity">
    <text evidence="1">Belongs to the peptidase S33 family.</text>
</comment>
<evidence type="ECO:0000313" key="7">
    <source>
        <dbReference type="Proteomes" id="UP000636479"/>
    </source>
</evidence>